<dbReference type="InterPro" id="IPR001646">
    <property type="entry name" value="5peptide_repeat"/>
</dbReference>
<protein>
    <recommendedName>
        <fullName evidence="3">Low-complexity protein</fullName>
    </recommendedName>
</protein>
<dbReference type="OrthoDB" id="2536801at2"/>
<accession>A0A419SZJ5</accession>
<dbReference type="AlphaFoldDB" id="A0A419SZJ5"/>
<dbReference type="Gene3D" id="2.160.20.80">
    <property type="entry name" value="E3 ubiquitin-protein ligase SopA"/>
    <property type="match status" value="1"/>
</dbReference>
<keyword evidence="2" id="KW-1185">Reference proteome</keyword>
<evidence type="ECO:0008006" key="3">
    <source>
        <dbReference type="Google" id="ProtNLM"/>
    </source>
</evidence>
<dbReference type="RefSeq" id="WP_120197477.1">
    <property type="nucleotide sequence ID" value="NZ_MCIA01000030.1"/>
</dbReference>
<proteinExistence type="predicted"/>
<sequence>MTRQEARKRFFEEEKEYLEEKKLEFYKKIQEQSEELAKVIRGAVRELKEDILRLDKEEIMFFHFSLLRMDLLSGKYRFLVQAMDARWYMDTEPAEIGFSLEFLFSIAEDMKEKLTLDAGKYMGKVNQYDITEILQDNAMEWNQILAGELRFLFRDMEENTDFIEIPKLKTWGIYWGEYRDSSDLIAFVDREKKSQKDWERALRLSREHEEVLISKYWYEMEILDSECSNKLLLFNQFENCTLTQISFDNTNLSGTRFKDCVIKRCSFQNAVIRQADFVNCRWEDNDFTGADLSNSIFLEKDIPFLHMEPEQLQTILIDRRANG</sequence>
<evidence type="ECO:0000313" key="1">
    <source>
        <dbReference type="EMBL" id="RKD30690.1"/>
    </source>
</evidence>
<dbReference type="SUPFAM" id="SSF141571">
    <property type="entry name" value="Pentapeptide repeat-like"/>
    <property type="match status" value="1"/>
</dbReference>
<name>A0A419SZJ5_9FIRM</name>
<comment type="caution">
    <text evidence="1">The sequence shown here is derived from an EMBL/GenBank/DDBJ whole genome shotgun (WGS) entry which is preliminary data.</text>
</comment>
<dbReference type="Proteomes" id="UP000284277">
    <property type="component" value="Unassembled WGS sequence"/>
</dbReference>
<dbReference type="EMBL" id="MCIA01000030">
    <property type="protein sequence ID" value="RKD30690.1"/>
    <property type="molecule type" value="Genomic_DNA"/>
</dbReference>
<evidence type="ECO:0000313" key="2">
    <source>
        <dbReference type="Proteomes" id="UP000284277"/>
    </source>
</evidence>
<gene>
    <name evidence="1" type="ORF">BET01_05060</name>
</gene>
<reference evidence="1 2" key="1">
    <citation type="submission" date="2016-08" db="EMBL/GenBank/DDBJ databases">
        <title>A new outlook on sporulation: Clostridium algidixylanolyticum.</title>
        <authorList>
            <person name="Poppleton D.I."/>
            <person name="Gribaldo S."/>
        </authorList>
    </citation>
    <scope>NUCLEOTIDE SEQUENCE [LARGE SCALE GENOMIC DNA]</scope>
    <source>
        <strain evidence="1 2">SPL73</strain>
    </source>
</reference>
<dbReference type="Pfam" id="PF13599">
    <property type="entry name" value="Pentapeptide_4"/>
    <property type="match status" value="1"/>
</dbReference>
<organism evidence="1 2">
    <name type="scientific">Lacrimispora algidixylanolytica</name>
    <dbReference type="NCBI Taxonomy" id="94868"/>
    <lineage>
        <taxon>Bacteria</taxon>
        <taxon>Bacillati</taxon>
        <taxon>Bacillota</taxon>
        <taxon>Clostridia</taxon>
        <taxon>Lachnospirales</taxon>
        <taxon>Lachnospiraceae</taxon>
        <taxon>Lacrimispora</taxon>
    </lineage>
</organism>